<name>A0A1F6LJ65_9BACT</name>
<evidence type="ECO:0000313" key="2">
    <source>
        <dbReference type="EMBL" id="OGH59452.1"/>
    </source>
</evidence>
<keyword evidence="1" id="KW-0812">Transmembrane</keyword>
<keyword evidence="1" id="KW-1133">Transmembrane helix</keyword>
<sequence length="359" mass="40995">MENSPPHLPAKACDLQAHRTFKSVWWLLFLVFVAGLSSVSLTLSTLVWFAPSFVPDPTLVSSQKTNNTEVVEVDLSVLNSVKKRLWYVYDTRDKINKQFYADSANKYQSVMFSSDGWAVAYVPDYRKGDEKFWEGVDYQGTIYNIEKVFVDTVSNLTYIKFDGDGFPFISFANWNDIGNNEIVWGVSLTEYQQYNFEKDLALNNLEYKIWQPQLFYLIKDDFEVGNILVNEKGEMMGMVDNDGRVIYGWLVDSQYASILQSGAPDYRAVEWTGYMVNGYVNYGGLTKRVSGFYVDKSNTKVTSSTIGVGDVITRIQNQPLKTEDLARQVLLSPDKFNVAVYRDGQEFDIEIGKNKVLIK</sequence>
<dbReference type="Proteomes" id="UP000177067">
    <property type="component" value="Unassembled WGS sequence"/>
</dbReference>
<gene>
    <name evidence="2" type="ORF">A2725_01330</name>
</gene>
<protein>
    <recommendedName>
        <fullName evidence="4">PDZ domain-containing protein</fullName>
    </recommendedName>
</protein>
<feature type="transmembrane region" description="Helical" evidence="1">
    <location>
        <begin position="24"/>
        <end position="50"/>
    </location>
</feature>
<proteinExistence type="predicted"/>
<keyword evidence="1" id="KW-0472">Membrane</keyword>
<dbReference type="EMBL" id="MFPS01000007">
    <property type="protein sequence ID" value="OGH59452.1"/>
    <property type="molecule type" value="Genomic_DNA"/>
</dbReference>
<evidence type="ECO:0008006" key="4">
    <source>
        <dbReference type="Google" id="ProtNLM"/>
    </source>
</evidence>
<organism evidence="2 3">
    <name type="scientific">Candidatus Magasanikbacteria bacterium RIFCSPHIGHO2_01_FULL_33_34</name>
    <dbReference type="NCBI Taxonomy" id="1798671"/>
    <lineage>
        <taxon>Bacteria</taxon>
        <taxon>Candidatus Magasanikiibacteriota</taxon>
    </lineage>
</organism>
<evidence type="ECO:0000256" key="1">
    <source>
        <dbReference type="SAM" id="Phobius"/>
    </source>
</evidence>
<reference evidence="2 3" key="1">
    <citation type="journal article" date="2016" name="Nat. Commun.">
        <title>Thousands of microbial genomes shed light on interconnected biogeochemical processes in an aquifer system.</title>
        <authorList>
            <person name="Anantharaman K."/>
            <person name="Brown C.T."/>
            <person name="Hug L.A."/>
            <person name="Sharon I."/>
            <person name="Castelle C.J."/>
            <person name="Probst A.J."/>
            <person name="Thomas B.C."/>
            <person name="Singh A."/>
            <person name="Wilkins M.J."/>
            <person name="Karaoz U."/>
            <person name="Brodie E.L."/>
            <person name="Williams K.H."/>
            <person name="Hubbard S.S."/>
            <person name="Banfield J.F."/>
        </authorList>
    </citation>
    <scope>NUCLEOTIDE SEQUENCE [LARGE SCALE GENOMIC DNA]</scope>
</reference>
<accession>A0A1F6LJ65</accession>
<comment type="caution">
    <text evidence="2">The sequence shown here is derived from an EMBL/GenBank/DDBJ whole genome shotgun (WGS) entry which is preliminary data.</text>
</comment>
<evidence type="ECO:0000313" key="3">
    <source>
        <dbReference type="Proteomes" id="UP000177067"/>
    </source>
</evidence>
<dbReference type="AlphaFoldDB" id="A0A1F6LJ65"/>